<reference evidence="4 5" key="2">
    <citation type="submission" date="2024-07" db="EMBL/GenBank/DDBJ databases">
        <authorList>
            <person name="Akdeniz Z."/>
        </authorList>
    </citation>
    <scope>NUCLEOTIDE SEQUENCE [LARGE SCALE GENOMIC DNA]</scope>
</reference>
<keyword evidence="1" id="KW-0175">Coiled coil</keyword>
<dbReference type="EMBL" id="CAXDID020000029">
    <property type="protein sequence ID" value="CAL5992682.1"/>
    <property type="molecule type" value="Genomic_DNA"/>
</dbReference>
<accession>A0AA86P359</accession>
<name>A0AA86P359_9EUKA</name>
<evidence type="ECO:0000313" key="5">
    <source>
        <dbReference type="Proteomes" id="UP001642409"/>
    </source>
</evidence>
<evidence type="ECO:0000313" key="3">
    <source>
        <dbReference type="EMBL" id="CAI9929584.1"/>
    </source>
</evidence>
<evidence type="ECO:0000256" key="1">
    <source>
        <dbReference type="SAM" id="Coils"/>
    </source>
</evidence>
<evidence type="ECO:0000313" key="4">
    <source>
        <dbReference type="EMBL" id="CAL5992682.1"/>
    </source>
</evidence>
<keyword evidence="5" id="KW-1185">Reference proteome</keyword>
<gene>
    <name evidence="4" type="ORF">HINF_LOCUS12698</name>
    <name evidence="3" type="ORF">HINF_LOCUS17229</name>
</gene>
<organism evidence="3">
    <name type="scientific">Hexamita inflata</name>
    <dbReference type="NCBI Taxonomy" id="28002"/>
    <lineage>
        <taxon>Eukaryota</taxon>
        <taxon>Metamonada</taxon>
        <taxon>Diplomonadida</taxon>
        <taxon>Hexamitidae</taxon>
        <taxon>Hexamitinae</taxon>
        <taxon>Hexamita</taxon>
    </lineage>
</organism>
<feature type="coiled-coil region" evidence="1">
    <location>
        <begin position="413"/>
        <end position="443"/>
    </location>
</feature>
<reference evidence="3" key="1">
    <citation type="submission" date="2023-06" db="EMBL/GenBank/DDBJ databases">
        <authorList>
            <person name="Kurt Z."/>
        </authorList>
    </citation>
    <scope>NUCLEOTIDE SEQUENCE</scope>
</reference>
<feature type="coiled-coil region" evidence="1">
    <location>
        <begin position="312"/>
        <end position="339"/>
    </location>
</feature>
<dbReference type="EMBL" id="CATOUU010000440">
    <property type="protein sequence ID" value="CAI9929584.1"/>
    <property type="molecule type" value="Genomic_DNA"/>
</dbReference>
<evidence type="ECO:0000256" key="2">
    <source>
        <dbReference type="SAM" id="MobiDB-lite"/>
    </source>
</evidence>
<feature type="compositionally biased region" description="Basic and acidic residues" evidence="2">
    <location>
        <begin position="230"/>
        <end position="243"/>
    </location>
</feature>
<protein>
    <submittedName>
        <fullName evidence="3">Uncharacterized protein</fullName>
    </submittedName>
</protein>
<sequence>MQQFSNQNMLAMFERITLVTPPKKFYLSEVQPLLGLKKEQVIKQMRQMIVETLQTQKIISLQSSLNQLVESDVNKKVAELHFFKAAIEIALFKPDVAMDTIQTGLRAKAEPQEMLRDLHQLIAIYMKMSRKDAQYKEIVIRKPKLDPYTKLYSPSIPHLFEIENLMLYSVGGPQVFEQFAHLDESKVLELFGSAQKPAQAPAMEKPKISQRPPAKPVSQQAPVKPVPVKEPPKEIKKQVRQPEQKPAVKPAPKQEVIEQKVESEPSNQLLNYMKQKNIAKRSAPGEIKPEPKQQEELIVDTIIKQAQEILKLEINKEQNEQLNEILLESESEIKKTAVEEKKTVQFQPEMEVFEDLKTDDLQNDVVLDQKDVQNVVLDENQNEEVQIIENEKEEVQIFERKEEIEEVVWGMDAEEIEKVKEKIENNEDDFDEDEAEYQEVLNQSMKMIKSQHVCQEYVNVFEVDKNGQDYLQ</sequence>
<comment type="caution">
    <text evidence="3">The sequence shown here is derived from an EMBL/GenBank/DDBJ whole genome shotgun (WGS) entry which is preliminary data.</text>
</comment>
<feature type="region of interest" description="Disordered" evidence="2">
    <location>
        <begin position="198"/>
        <end position="263"/>
    </location>
</feature>
<proteinExistence type="predicted"/>
<dbReference type="AlphaFoldDB" id="A0AA86P359"/>
<dbReference type="Proteomes" id="UP001642409">
    <property type="component" value="Unassembled WGS sequence"/>
</dbReference>